<feature type="non-terminal residue" evidence="2">
    <location>
        <position position="82"/>
    </location>
</feature>
<evidence type="ECO:0000313" key="2">
    <source>
        <dbReference type="EMBL" id="SVB98887.1"/>
    </source>
</evidence>
<dbReference type="InterPro" id="IPR018392">
    <property type="entry name" value="LysM"/>
</dbReference>
<feature type="domain" description="LysM" evidence="1">
    <location>
        <begin position="43"/>
        <end position="82"/>
    </location>
</feature>
<evidence type="ECO:0000259" key="1">
    <source>
        <dbReference type="PROSITE" id="PS51782"/>
    </source>
</evidence>
<accession>A0A382II14</accession>
<dbReference type="CDD" id="cd00118">
    <property type="entry name" value="LysM"/>
    <property type="match status" value="1"/>
</dbReference>
<gene>
    <name evidence="2" type="ORF">METZ01_LOCUS251741</name>
</gene>
<dbReference type="Pfam" id="PF01476">
    <property type="entry name" value="LysM"/>
    <property type="match status" value="1"/>
</dbReference>
<proteinExistence type="predicted"/>
<dbReference type="PROSITE" id="PS51782">
    <property type="entry name" value="LYSM"/>
    <property type="match status" value="1"/>
</dbReference>
<name>A0A382II14_9ZZZZ</name>
<dbReference type="EMBL" id="UINC01067323">
    <property type="protein sequence ID" value="SVB98887.1"/>
    <property type="molecule type" value="Genomic_DNA"/>
</dbReference>
<protein>
    <recommendedName>
        <fullName evidence="1">LysM domain-containing protein</fullName>
    </recommendedName>
</protein>
<dbReference type="AlphaFoldDB" id="A0A382II14"/>
<sequence>MKIMKCLLFLVIVSCFGISLILIPFTVGFAATITPNPVSQDTKLITIKAGDTLWFLAGVYLKDPMLWGQFKQYNHFTDPDLI</sequence>
<reference evidence="2" key="1">
    <citation type="submission" date="2018-05" db="EMBL/GenBank/DDBJ databases">
        <authorList>
            <person name="Lanie J.A."/>
            <person name="Ng W.-L."/>
            <person name="Kazmierczak K.M."/>
            <person name="Andrzejewski T.M."/>
            <person name="Davidsen T.M."/>
            <person name="Wayne K.J."/>
            <person name="Tettelin H."/>
            <person name="Glass J.I."/>
            <person name="Rusch D."/>
            <person name="Podicherti R."/>
            <person name="Tsui H.-C.T."/>
            <person name="Winkler M.E."/>
        </authorList>
    </citation>
    <scope>NUCLEOTIDE SEQUENCE</scope>
</reference>
<organism evidence="2">
    <name type="scientific">marine metagenome</name>
    <dbReference type="NCBI Taxonomy" id="408172"/>
    <lineage>
        <taxon>unclassified sequences</taxon>
        <taxon>metagenomes</taxon>
        <taxon>ecological metagenomes</taxon>
    </lineage>
</organism>